<keyword evidence="5" id="KW-0560">Oxidoreductase</keyword>
<keyword evidence="4" id="KW-0288">FMN</keyword>
<dbReference type="GO" id="GO:0016491">
    <property type="term" value="F:oxidoreductase activity"/>
    <property type="evidence" value="ECO:0007669"/>
    <property type="project" value="UniProtKB-KW"/>
</dbReference>
<comment type="similarity">
    <text evidence="2">Belongs to the nitroreductase family.</text>
</comment>
<protein>
    <submittedName>
        <fullName evidence="7">Nitroreductase</fullName>
    </submittedName>
</protein>
<dbReference type="CDD" id="cd02062">
    <property type="entry name" value="Nitro_FMN_reductase"/>
    <property type="match status" value="1"/>
</dbReference>
<dbReference type="Pfam" id="PF00881">
    <property type="entry name" value="Nitroreductase"/>
    <property type="match status" value="1"/>
</dbReference>
<evidence type="ECO:0000313" key="7">
    <source>
        <dbReference type="EMBL" id="SIN79796.1"/>
    </source>
</evidence>
<dbReference type="STRING" id="1121457.SAMN02745161_0819"/>
<dbReference type="EMBL" id="FSRG01000003">
    <property type="protein sequence ID" value="SIN79796.1"/>
    <property type="molecule type" value="Genomic_DNA"/>
</dbReference>
<dbReference type="Gene3D" id="3.40.109.10">
    <property type="entry name" value="NADH Oxidase"/>
    <property type="match status" value="1"/>
</dbReference>
<dbReference type="PANTHER" id="PTHR43673:SF2">
    <property type="entry name" value="NITROREDUCTASE"/>
    <property type="match status" value="1"/>
</dbReference>
<dbReference type="AlphaFoldDB" id="A0A1N6E9Y3"/>
<sequence length="218" mass="24765">MDYNIFLELVKNRRTIRKFLPDPVSSEDVGKIVEAARWAPSGFNSQPWEAVIVTDPELKDKVTQILQGKDDVADISRTSFAVAPAYILFYGDLRVRNWAPKPVRENEEIWQYVFEASLAAGFEHMHLAATSLGLGAMWVTASRFSEASEAIKELLNLPDYLSPFEMLAIGYPNHTPPEKKLRSLESMMHEAKGEAIKFRSLKEIEAFFGKKERKTKAE</sequence>
<evidence type="ECO:0000313" key="8">
    <source>
        <dbReference type="Proteomes" id="UP000184694"/>
    </source>
</evidence>
<dbReference type="SUPFAM" id="SSF55469">
    <property type="entry name" value="FMN-dependent nitroreductase-like"/>
    <property type="match status" value="1"/>
</dbReference>
<dbReference type="OrthoDB" id="9802510at2"/>
<evidence type="ECO:0000259" key="6">
    <source>
        <dbReference type="Pfam" id="PF00881"/>
    </source>
</evidence>
<dbReference type="InterPro" id="IPR000415">
    <property type="entry name" value="Nitroreductase-like"/>
</dbReference>
<organism evidence="7 8">
    <name type="scientific">Halodesulfovibrio marinisediminis DSM 17456</name>
    <dbReference type="NCBI Taxonomy" id="1121457"/>
    <lineage>
        <taxon>Bacteria</taxon>
        <taxon>Pseudomonadati</taxon>
        <taxon>Thermodesulfobacteriota</taxon>
        <taxon>Desulfovibrionia</taxon>
        <taxon>Desulfovibrionales</taxon>
        <taxon>Desulfovibrionaceae</taxon>
        <taxon>Halodesulfovibrio</taxon>
    </lineage>
</organism>
<dbReference type="Proteomes" id="UP000184694">
    <property type="component" value="Unassembled WGS sequence"/>
</dbReference>
<name>A0A1N6E9Y3_9BACT</name>
<keyword evidence="3" id="KW-0285">Flavoprotein</keyword>
<dbReference type="RefSeq" id="WP_074215659.1">
    <property type="nucleotide sequence ID" value="NZ_FSRG01000003.1"/>
</dbReference>
<accession>A0A1N6E9Y3</accession>
<keyword evidence="8" id="KW-1185">Reference proteome</keyword>
<feature type="domain" description="Nitroreductase" evidence="6">
    <location>
        <begin position="10"/>
        <end position="171"/>
    </location>
</feature>
<evidence type="ECO:0000256" key="2">
    <source>
        <dbReference type="ARBA" id="ARBA00007118"/>
    </source>
</evidence>
<comment type="cofactor">
    <cofactor evidence="1">
        <name>FMN</name>
        <dbReference type="ChEBI" id="CHEBI:58210"/>
    </cofactor>
</comment>
<dbReference type="PANTHER" id="PTHR43673">
    <property type="entry name" value="NAD(P)H NITROREDUCTASE YDGI-RELATED"/>
    <property type="match status" value="1"/>
</dbReference>
<gene>
    <name evidence="7" type="ORF">SAMN02745161_0819</name>
</gene>
<evidence type="ECO:0000256" key="3">
    <source>
        <dbReference type="ARBA" id="ARBA00022630"/>
    </source>
</evidence>
<reference evidence="8" key="1">
    <citation type="submission" date="2016-11" db="EMBL/GenBank/DDBJ databases">
        <authorList>
            <person name="Varghese N."/>
            <person name="Submissions S."/>
        </authorList>
    </citation>
    <scope>NUCLEOTIDE SEQUENCE [LARGE SCALE GENOMIC DNA]</scope>
    <source>
        <strain evidence="8">DSM 17456</strain>
    </source>
</reference>
<proteinExistence type="inferred from homology"/>
<evidence type="ECO:0000256" key="4">
    <source>
        <dbReference type="ARBA" id="ARBA00022643"/>
    </source>
</evidence>
<evidence type="ECO:0000256" key="5">
    <source>
        <dbReference type="ARBA" id="ARBA00023002"/>
    </source>
</evidence>
<evidence type="ECO:0000256" key="1">
    <source>
        <dbReference type="ARBA" id="ARBA00001917"/>
    </source>
</evidence>
<dbReference type="InterPro" id="IPR029479">
    <property type="entry name" value="Nitroreductase"/>
</dbReference>